<dbReference type="Gene3D" id="3.90.70.10">
    <property type="entry name" value="Cysteine proteinases"/>
    <property type="match status" value="1"/>
</dbReference>
<dbReference type="PANTHER" id="PTHR24006:SF796">
    <property type="entry name" value="UBL CARBOXYL-TERMINAL HYDROLASE 18-RELATED"/>
    <property type="match status" value="1"/>
</dbReference>
<dbReference type="Proteomes" id="UP000694680">
    <property type="component" value="Chromosome 6"/>
</dbReference>
<dbReference type="InterPro" id="IPR028889">
    <property type="entry name" value="USP"/>
</dbReference>
<dbReference type="InterPro" id="IPR038765">
    <property type="entry name" value="Papain-like_cys_pep_sf"/>
</dbReference>
<gene>
    <name evidence="2" type="primary">usp18</name>
</gene>
<feature type="domain" description="USP" evidence="1">
    <location>
        <begin position="17"/>
        <end position="320"/>
    </location>
</feature>
<evidence type="ECO:0000259" key="1">
    <source>
        <dbReference type="PROSITE" id="PS50235"/>
    </source>
</evidence>
<accession>A0A8C5E0R9</accession>
<keyword evidence="3" id="KW-1185">Reference proteome</keyword>
<dbReference type="PANTHER" id="PTHR24006">
    <property type="entry name" value="UBIQUITIN CARBOXYL-TERMINAL HYDROLASE"/>
    <property type="match status" value="1"/>
</dbReference>
<organism evidence="2 3">
    <name type="scientific">Gouania willdenowi</name>
    <name type="common">Blunt-snouted clingfish</name>
    <name type="synonym">Lepadogaster willdenowi</name>
    <dbReference type="NCBI Taxonomy" id="441366"/>
    <lineage>
        <taxon>Eukaryota</taxon>
        <taxon>Metazoa</taxon>
        <taxon>Chordata</taxon>
        <taxon>Craniata</taxon>
        <taxon>Vertebrata</taxon>
        <taxon>Euteleostomi</taxon>
        <taxon>Actinopterygii</taxon>
        <taxon>Neopterygii</taxon>
        <taxon>Teleostei</taxon>
        <taxon>Neoteleostei</taxon>
        <taxon>Acanthomorphata</taxon>
        <taxon>Ovalentaria</taxon>
        <taxon>Blenniimorphae</taxon>
        <taxon>Blenniiformes</taxon>
        <taxon>Gobiesocoidei</taxon>
        <taxon>Gobiesocidae</taxon>
        <taxon>Gobiesocinae</taxon>
        <taxon>Gouania</taxon>
    </lineage>
</organism>
<reference evidence="2" key="1">
    <citation type="submission" date="2020-06" db="EMBL/GenBank/DDBJ databases">
        <authorList>
            <consortium name="Wellcome Sanger Institute Data Sharing"/>
        </authorList>
    </citation>
    <scope>NUCLEOTIDE SEQUENCE [LARGE SCALE GENOMIC DNA]</scope>
</reference>
<evidence type="ECO:0000313" key="3">
    <source>
        <dbReference type="Proteomes" id="UP000694680"/>
    </source>
</evidence>
<dbReference type="OrthoDB" id="292964at2759"/>
<protein>
    <recommendedName>
        <fullName evidence="1">USP domain-containing protein</fullName>
    </recommendedName>
</protein>
<dbReference type="RefSeq" id="XP_028307313.1">
    <property type="nucleotide sequence ID" value="XM_028451512.1"/>
</dbReference>
<dbReference type="GO" id="GO:0016579">
    <property type="term" value="P:protein deubiquitination"/>
    <property type="evidence" value="ECO:0007669"/>
    <property type="project" value="InterPro"/>
</dbReference>
<dbReference type="InterPro" id="IPR018200">
    <property type="entry name" value="USP_CS"/>
</dbReference>
<evidence type="ECO:0000313" key="2">
    <source>
        <dbReference type="Ensembl" id="ENSGWIP00000010823.1"/>
    </source>
</evidence>
<dbReference type="Pfam" id="PF00443">
    <property type="entry name" value="UCH"/>
    <property type="match status" value="1"/>
</dbReference>
<reference evidence="2" key="2">
    <citation type="submission" date="2025-08" db="UniProtKB">
        <authorList>
            <consortium name="Ensembl"/>
        </authorList>
    </citation>
    <scope>IDENTIFICATION</scope>
</reference>
<dbReference type="CDD" id="cd02257">
    <property type="entry name" value="Peptidase_C19"/>
    <property type="match status" value="1"/>
</dbReference>
<dbReference type="InterPro" id="IPR001394">
    <property type="entry name" value="Peptidase_C19_UCH"/>
</dbReference>
<proteinExistence type="predicted"/>
<dbReference type="GO" id="GO:0005634">
    <property type="term" value="C:nucleus"/>
    <property type="evidence" value="ECO:0007669"/>
    <property type="project" value="TreeGrafter"/>
</dbReference>
<dbReference type="GO" id="GO:0004843">
    <property type="term" value="F:cysteine-type deubiquitinase activity"/>
    <property type="evidence" value="ECO:0007669"/>
    <property type="project" value="InterPro"/>
</dbReference>
<dbReference type="PROSITE" id="PS50235">
    <property type="entry name" value="USP_3"/>
    <property type="match status" value="1"/>
</dbReference>
<reference evidence="2" key="3">
    <citation type="submission" date="2025-09" db="UniProtKB">
        <authorList>
            <consortium name="Ensembl"/>
        </authorList>
    </citation>
    <scope>IDENTIFICATION</scope>
</reference>
<name>A0A8C5E0R9_GOUWI</name>
<dbReference type="InterPro" id="IPR050164">
    <property type="entry name" value="Peptidase_C19"/>
</dbReference>
<dbReference type="SUPFAM" id="SSF54001">
    <property type="entry name" value="Cysteine proteinases"/>
    <property type="match status" value="1"/>
</dbReference>
<dbReference type="GeneID" id="114466065"/>
<dbReference type="AlphaFoldDB" id="A0A8C5E0R9"/>
<sequence length="327" mass="37778">MLRYFCSRDRGSYFGLRGLRNNSLSCCVNAVLQTLSATEELCDLLEKWDTADDRLDRYNVPLNLKRVLVSMRSGGSTPDPHRDFLLSLDRNYLRLNTQHDADEVFLSILNLLQQQMNDKALAHQIHNLYRTSVETRLQCLECRSIRTRTSLLLTFPLHLKEENNSLEECLTSFFQHQDLSGANSWFCSPCGGHTASEQAVKVLALPPILCLQLKRFRSRRGSTFKLNCSVTFPQTFDFSETVKEAFSLDVAQNHCTYTLYAVVVHSGYAECGHYTAYVKLKEQWFYADDSQVQKSSWEKVQTSYGENHRGTAYMLMYRRCLKEEQRP</sequence>
<dbReference type="CTD" id="11274"/>
<dbReference type="GO" id="GO:0005829">
    <property type="term" value="C:cytosol"/>
    <property type="evidence" value="ECO:0007669"/>
    <property type="project" value="TreeGrafter"/>
</dbReference>
<dbReference type="PROSITE" id="PS00973">
    <property type="entry name" value="USP_2"/>
    <property type="match status" value="1"/>
</dbReference>
<dbReference type="Ensembl" id="ENSGWIT00000012040.1">
    <property type="protein sequence ID" value="ENSGWIP00000010823.1"/>
    <property type="gene ID" value="ENSGWIG00000006350.1"/>
</dbReference>